<reference evidence="2 3" key="1">
    <citation type="journal article" date="2011" name="J. Bacteriol.">
        <title>Draft genome sequence of the marine bacterium Streptomyces griseoaurantiacus M045, which produces novel manumycin-type antibiotics with a pABA core component.</title>
        <authorList>
            <person name="Li F."/>
            <person name="Jiang P."/>
            <person name="Zheng H."/>
            <person name="Wang S."/>
            <person name="Zhao G."/>
            <person name="Qin S."/>
            <person name="Liu Z."/>
        </authorList>
    </citation>
    <scope>NUCLEOTIDE SEQUENCE [LARGE SCALE GENOMIC DNA]</scope>
    <source>
        <strain evidence="2 3">M045</strain>
    </source>
</reference>
<dbReference type="AlphaFoldDB" id="F3NE18"/>
<comment type="caution">
    <text evidence="2">The sequence shown here is derived from an EMBL/GenBank/DDBJ whole genome shotgun (WGS) entry which is preliminary data.</text>
</comment>
<gene>
    <name evidence="2" type="ORF">SGM_1382</name>
</gene>
<dbReference type="EMBL" id="AEYX01000025">
    <property type="protein sequence ID" value="EGG48288.1"/>
    <property type="molecule type" value="Genomic_DNA"/>
</dbReference>
<proteinExistence type="predicted"/>
<accession>F3NE18</accession>
<evidence type="ECO:0000256" key="1">
    <source>
        <dbReference type="SAM" id="MobiDB-lite"/>
    </source>
</evidence>
<organism evidence="2 3">
    <name type="scientific">Streptomyces griseoaurantiacus M045</name>
    <dbReference type="NCBI Taxonomy" id="996637"/>
    <lineage>
        <taxon>Bacteria</taxon>
        <taxon>Bacillati</taxon>
        <taxon>Actinomycetota</taxon>
        <taxon>Actinomycetes</taxon>
        <taxon>Kitasatosporales</taxon>
        <taxon>Streptomycetaceae</taxon>
        <taxon>Streptomyces</taxon>
        <taxon>Streptomyces aurantiacus group</taxon>
    </lineage>
</organism>
<feature type="region of interest" description="Disordered" evidence="1">
    <location>
        <begin position="74"/>
        <end position="97"/>
    </location>
</feature>
<keyword evidence="3" id="KW-1185">Reference proteome</keyword>
<dbReference type="RefSeq" id="WP_006138981.1">
    <property type="nucleotide sequence ID" value="NZ_AEYX01000025.1"/>
</dbReference>
<dbReference type="Proteomes" id="UP000003022">
    <property type="component" value="Unassembled WGS sequence"/>
</dbReference>
<dbReference type="eggNOG" id="ENOG5032AMD">
    <property type="taxonomic scope" value="Bacteria"/>
</dbReference>
<protein>
    <submittedName>
        <fullName evidence="2">Uncharacterized protein</fullName>
    </submittedName>
</protein>
<evidence type="ECO:0000313" key="2">
    <source>
        <dbReference type="EMBL" id="EGG48288.1"/>
    </source>
</evidence>
<name>F3NE18_9ACTN</name>
<evidence type="ECO:0000313" key="3">
    <source>
        <dbReference type="Proteomes" id="UP000003022"/>
    </source>
</evidence>
<sequence length="97" mass="10727">MELLWQRPRRKTLVDWPEDVDSRLDVLVRAAAAAAAGEQPSRSQVLAALVTAAEVRPAVIAELLHTYRQMPAGALETDNARDDLPSVRSPGRTRTKR</sequence>